<sequence length="280" mass="30355">EMHLTVITRATDEHWAVWRLYIKRCLEAMWAKRKSGVGMAFDIGKINESLLRKAERQCNKPPGYGNDFTRTTSTLVADLLRAEGDTTGKVGAAMEMLRDQSVYGPTVAPLPSAAAPVSSSKFQPTQPQASSSSGGPSVPALKRRERDWDDMPFQRAPPSYSPRDGGAIHPKGPALATTGPTVDRRSTVRPAAADATTTSEPVDRRSLPTSRISASWDGVGRASLSLSATDSTGPSIAWQQETAAGATTARSAALTRDSLLSLRRRSRPRFEYFQLHIKFG</sequence>
<comment type="caution">
    <text evidence="2">The sequence shown here is derived from an EMBL/GenBank/DDBJ whole genome shotgun (WGS) entry which is preliminary data.</text>
</comment>
<evidence type="ECO:0000313" key="2">
    <source>
        <dbReference type="EMBL" id="CAD6920523.1"/>
    </source>
</evidence>
<keyword evidence="3" id="KW-1185">Reference proteome</keyword>
<evidence type="ECO:0000256" key="1">
    <source>
        <dbReference type="SAM" id="MobiDB-lite"/>
    </source>
</evidence>
<protein>
    <recommendedName>
        <fullName evidence="4">CLASP N-terminal domain-containing protein</fullName>
    </recommendedName>
</protein>
<gene>
    <name evidence="2" type="ORF">JKIAZH3_G6887</name>
</gene>
<feature type="region of interest" description="Disordered" evidence="1">
    <location>
        <begin position="112"/>
        <end position="213"/>
    </location>
</feature>
<feature type="non-terminal residue" evidence="2">
    <location>
        <position position="1"/>
    </location>
</feature>
<name>A0ABN7IXY2_9BASI</name>
<evidence type="ECO:0000313" key="3">
    <source>
        <dbReference type="Proteomes" id="UP000836402"/>
    </source>
</evidence>
<accession>A0ABN7IXY2</accession>
<dbReference type="Proteomes" id="UP000836402">
    <property type="component" value="Unassembled WGS sequence"/>
</dbReference>
<reference evidence="2" key="1">
    <citation type="submission" date="2020-10" db="EMBL/GenBank/DDBJ databases">
        <authorList>
            <person name="Sedaghatjoo S."/>
        </authorList>
    </citation>
    <scope>NUCLEOTIDE SEQUENCE</scope>
    <source>
        <strain evidence="2">AZH3</strain>
    </source>
</reference>
<feature type="compositionally biased region" description="Low complexity" evidence="1">
    <location>
        <begin position="112"/>
        <end position="137"/>
    </location>
</feature>
<evidence type="ECO:0008006" key="4">
    <source>
        <dbReference type="Google" id="ProtNLM"/>
    </source>
</evidence>
<organism evidence="2 3">
    <name type="scientific">Tilletia caries</name>
    <name type="common">wheat bunt fungus</name>
    <dbReference type="NCBI Taxonomy" id="13290"/>
    <lineage>
        <taxon>Eukaryota</taxon>
        <taxon>Fungi</taxon>
        <taxon>Dikarya</taxon>
        <taxon>Basidiomycota</taxon>
        <taxon>Ustilaginomycotina</taxon>
        <taxon>Exobasidiomycetes</taxon>
        <taxon>Tilletiales</taxon>
        <taxon>Tilletiaceae</taxon>
        <taxon>Tilletia</taxon>
    </lineage>
</organism>
<dbReference type="EMBL" id="CAJHJG010002489">
    <property type="protein sequence ID" value="CAD6920523.1"/>
    <property type="molecule type" value="Genomic_DNA"/>
</dbReference>
<proteinExistence type="predicted"/>